<reference evidence="3" key="1">
    <citation type="submission" date="2011-04" db="EMBL/GenBank/DDBJ databases">
        <title>The complete genome of plasmid of Treponema succinifaciens DSM 2489.</title>
        <authorList>
            <person name="Lucas S."/>
            <person name="Copeland A."/>
            <person name="Lapidus A."/>
            <person name="Bruce D."/>
            <person name="Goodwin L."/>
            <person name="Pitluck S."/>
            <person name="Peters L."/>
            <person name="Kyrpides N."/>
            <person name="Mavromatis K."/>
            <person name="Ivanova N."/>
            <person name="Ovchinnikova G."/>
            <person name="Teshima H."/>
            <person name="Detter J.C."/>
            <person name="Tapia R."/>
            <person name="Han C."/>
            <person name="Land M."/>
            <person name="Hauser L."/>
            <person name="Markowitz V."/>
            <person name="Cheng J.-F."/>
            <person name="Hugenholtz P."/>
            <person name="Woyke T."/>
            <person name="Wu D."/>
            <person name="Gronow S."/>
            <person name="Wellnitz S."/>
            <person name="Brambilla E."/>
            <person name="Klenk H.-P."/>
            <person name="Eisen J.A."/>
        </authorList>
    </citation>
    <scope>NUCLEOTIDE SEQUENCE [LARGE SCALE GENOMIC DNA]</scope>
    <source>
        <strain evidence="3">ATCC 33096 / DSM 2489 / 6091</strain>
        <plasmid evidence="3">Plasmid pTRESU01</plasmid>
    </source>
</reference>
<dbReference type="KEGG" id="tsu:Tresu_2719"/>
<dbReference type="RefSeq" id="WP_013702817.1">
    <property type="nucleotide sequence ID" value="NC_015386.1"/>
</dbReference>
<protein>
    <submittedName>
        <fullName evidence="2">Uncharacterized protein</fullName>
    </submittedName>
</protein>
<evidence type="ECO:0000313" key="2">
    <source>
        <dbReference type="EMBL" id="AEB15575.1"/>
    </source>
</evidence>
<geneLocation type="plasmid" evidence="2 3">
    <name>pTRESU01</name>
</geneLocation>
<dbReference type="OrthoDB" id="363939at2"/>
<proteinExistence type="predicted"/>
<dbReference type="Proteomes" id="UP000006852">
    <property type="component" value="Plasmid pTRESU01"/>
</dbReference>
<name>F2NYS6_TRES6</name>
<feature type="region of interest" description="Disordered" evidence="1">
    <location>
        <begin position="49"/>
        <end position="96"/>
    </location>
</feature>
<dbReference type="AlphaFoldDB" id="F2NYS6"/>
<evidence type="ECO:0000256" key="1">
    <source>
        <dbReference type="SAM" id="MobiDB-lite"/>
    </source>
</evidence>
<sequence length="463" mass="52957">MENENSENKIPLEQEKLEEAAENLKNIQFSGDNYKELLEIINRISAIAGSKKHEEEIERGEVSESLKTEEVSEDNSIPEVDETAEENAPTPPKDSVNQEAVVFGKTVLPSFAIMTGKGLRNYSNTIVERYAEEINSYILNDGKEKIVVPAKTFESIMSPNTAYSKDKNIDNLTIADETPAIVNGQTILPEFAIITTPGLQTFKNLTVQNYNEAEKSYILSDGNKTVTLPESSFLELTKPARFERQFDENTPAHKKLLETQYEQYFKDRDNTANNFRHNLSVHCRKECSSPLDALKVAKKITSRMSREEQQKTRNLLKQLAREDETINQVIIRTYFEAIKEVPLNENYIKQNFPEKKIARPFYDTISNTGALLDKDSTLRIGDTLHNVSFNVDKILGHGKEPLYETLTIVSASKEGNTVLLMDKNKSYYEVPHDMLLEKYNKLRLKEHCAERHQQKANRIEIER</sequence>
<keyword evidence="2" id="KW-0614">Plasmid</keyword>
<dbReference type="HOGENOM" id="CLU_590436_0_0_12"/>
<accession>F2NYS6</accession>
<dbReference type="GeneID" id="302999805"/>
<gene>
    <name evidence="2" type="ordered locus">Tresu_2719</name>
</gene>
<dbReference type="EMBL" id="CP002632">
    <property type="protein sequence ID" value="AEB15575.1"/>
    <property type="molecule type" value="Genomic_DNA"/>
</dbReference>
<keyword evidence="3" id="KW-1185">Reference proteome</keyword>
<organism evidence="2 3">
    <name type="scientific">Treponema succinifaciens (strain ATCC 33096 / DSM 2489 / 6091)</name>
    <dbReference type="NCBI Taxonomy" id="869209"/>
    <lineage>
        <taxon>Bacteria</taxon>
        <taxon>Pseudomonadati</taxon>
        <taxon>Spirochaetota</taxon>
        <taxon>Spirochaetia</taxon>
        <taxon>Spirochaetales</taxon>
        <taxon>Treponemataceae</taxon>
        <taxon>Treponema</taxon>
    </lineage>
</organism>
<feature type="compositionally biased region" description="Basic and acidic residues" evidence="1">
    <location>
        <begin position="51"/>
        <end position="70"/>
    </location>
</feature>
<evidence type="ECO:0000313" key="3">
    <source>
        <dbReference type="Proteomes" id="UP000006852"/>
    </source>
</evidence>